<dbReference type="PANTHER" id="PTHR13532">
    <property type="match status" value="1"/>
</dbReference>
<feature type="region of interest" description="Disordered" evidence="5">
    <location>
        <begin position="261"/>
        <end position="281"/>
    </location>
</feature>
<dbReference type="Gene3D" id="3.40.50.410">
    <property type="entry name" value="von Willebrand factor, type A domain"/>
    <property type="match status" value="1"/>
</dbReference>
<evidence type="ECO:0000313" key="9">
    <source>
        <dbReference type="Proteomes" id="UP000694867"/>
    </source>
</evidence>
<evidence type="ECO:0000256" key="4">
    <source>
        <dbReference type="ARBA" id="ARBA00061449"/>
    </source>
</evidence>
<comment type="subcellular location">
    <subcellularLocation>
        <location evidence="1">Nucleus</location>
    </subcellularLocation>
</comment>
<dbReference type="GeneID" id="100905666"/>
<dbReference type="Pfam" id="PF13519">
    <property type="entry name" value="VWA_2"/>
    <property type="match status" value="1"/>
</dbReference>
<name>A0AAJ7SD47_9ACAR</name>
<dbReference type="InterPro" id="IPR002035">
    <property type="entry name" value="VWF_A"/>
</dbReference>
<dbReference type="RefSeq" id="XP_028966546.1">
    <property type="nucleotide sequence ID" value="XM_029110713.1"/>
</dbReference>
<evidence type="ECO:0000256" key="2">
    <source>
        <dbReference type="ARBA" id="ARBA00016816"/>
    </source>
</evidence>
<evidence type="ECO:0000259" key="6">
    <source>
        <dbReference type="Pfam" id="PF13519"/>
    </source>
</evidence>
<gene>
    <name evidence="10" type="primary">LOC100905666</name>
</gene>
<dbReference type="InterPro" id="IPR045814">
    <property type="entry name" value="IntS14_b-barrel"/>
</dbReference>
<evidence type="ECO:0000259" key="7">
    <source>
        <dbReference type="Pfam" id="PF19435"/>
    </source>
</evidence>
<dbReference type="Proteomes" id="UP000694867">
    <property type="component" value="Unplaced"/>
</dbReference>
<dbReference type="PANTHER" id="PTHR13532:SF3">
    <property type="entry name" value="INTEGRATOR COMPLEX SUBUNIT 14"/>
    <property type="match status" value="1"/>
</dbReference>
<keyword evidence="3" id="KW-0539">Nucleus</keyword>
<dbReference type="CDD" id="cd00198">
    <property type="entry name" value="vWFA"/>
    <property type="match status" value="1"/>
</dbReference>
<dbReference type="InterPro" id="IPR046471">
    <property type="entry name" value="IntS14_C"/>
</dbReference>
<dbReference type="Pfam" id="PF20504">
    <property type="entry name" value="IntS14_C"/>
    <property type="match status" value="1"/>
</dbReference>
<dbReference type="SUPFAM" id="SSF53300">
    <property type="entry name" value="vWA-like"/>
    <property type="match status" value="1"/>
</dbReference>
<protein>
    <recommendedName>
        <fullName evidence="2">Integrator complex subunit 14</fullName>
    </recommendedName>
</protein>
<sequence>MPTVFLVDASLSMCKPVSLQDRAEPMQIRHLAAEGLNHLLQYMAIHCKLEFCSVVVFSSLWEVVEPFTRDFDALRDRLTRLQFYDKTNIEVGIEGAKHAVLQEWGASCSCQIVLVTDGCTPRCLPQLNSPLFPFPCKLHIVPLCEPGSPQLKASLPFYQKLIDSTGNGAIVLPEGGLSLKSVNQAFVSIGESSYVSWQGRLVCGHLESHVTLCPPPDPQIKRVYDFEQITVKMSDTIEICGFMSIPDVAHPATVSRHLVLPIPAPKPDQSETSPTPENAQLRIEDGGMDDEAADDGKQPSFCVLLHGSLKVESMVAVCKLGASWYGMLYSWADSKKKSNLMLSTFEPGEGSVPWWTSVSSLGSNMIEKLKLPIKPAEKPSYSMNSVVWIRTTGLQADIQKILRHARKLPEKMSAFYKELNRLRRAAISYGFYDLLETMSSILERECTLLPGTQHPEAALQLSHAASQLKVTAGELPDIDTPIAPLKTKLSSSYMD</sequence>
<dbReference type="AlphaFoldDB" id="A0AAJ7SD47"/>
<feature type="domain" description="VWFA" evidence="6">
    <location>
        <begin position="3"/>
        <end position="118"/>
    </location>
</feature>
<evidence type="ECO:0000256" key="1">
    <source>
        <dbReference type="ARBA" id="ARBA00004123"/>
    </source>
</evidence>
<dbReference type="GO" id="GO:0034472">
    <property type="term" value="P:snRNA 3'-end processing"/>
    <property type="evidence" value="ECO:0007669"/>
    <property type="project" value="TreeGrafter"/>
</dbReference>
<dbReference type="CTD" id="81556"/>
<evidence type="ECO:0000256" key="5">
    <source>
        <dbReference type="SAM" id="MobiDB-lite"/>
    </source>
</evidence>
<comment type="similarity">
    <text evidence="4">Belongs to the Integrator subunit 14 family.</text>
</comment>
<accession>A0AAJ7SD47</accession>
<proteinExistence type="inferred from homology"/>
<dbReference type="GO" id="GO:0032039">
    <property type="term" value="C:integrator complex"/>
    <property type="evidence" value="ECO:0007669"/>
    <property type="project" value="InterPro"/>
</dbReference>
<evidence type="ECO:0000256" key="3">
    <source>
        <dbReference type="ARBA" id="ARBA00023242"/>
    </source>
</evidence>
<evidence type="ECO:0000313" key="10">
    <source>
        <dbReference type="RefSeq" id="XP_028966546.1"/>
    </source>
</evidence>
<dbReference type="InterPro" id="IPR036465">
    <property type="entry name" value="vWFA_dom_sf"/>
</dbReference>
<feature type="domain" description="Integrator complex subunit 14 beta-barrel" evidence="7">
    <location>
        <begin position="194"/>
        <end position="348"/>
    </location>
</feature>
<dbReference type="Pfam" id="PF19435">
    <property type="entry name" value="IntS14_b-barrel"/>
    <property type="match status" value="1"/>
</dbReference>
<keyword evidence="9" id="KW-1185">Reference proteome</keyword>
<dbReference type="InterPro" id="IPR039841">
    <property type="entry name" value="INTS14"/>
</dbReference>
<feature type="domain" description="Integrator complex subunit 14 C-terminal" evidence="8">
    <location>
        <begin position="386"/>
        <end position="490"/>
    </location>
</feature>
<evidence type="ECO:0000259" key="8">
    <source>
        <dbReference type="Pfam" id="PF20504"/>
    </source>
</evidence>
<dbReference type="KEGG" id="goe:100905666"/>
<reference evidence="10" key="1">
    <citation type="submission" date="2025-08" db="UniProtKB">
        <authorList>
            <consortium name="RefSeq"/>
        </authorList>
    </citation>
    <scope>IDENTIFICATION</scope>
</reference>
<organism evidence="9 10">
    <name type="scientific">Galendromus occidentalis</name>
    <name type="common">western predatory mite</name>
    <dbReference type="NCBI Taxonomy" id="34638"/>
    <lineage>
        <taxon>Eukaryota</taxon>
        <taxon>Metazoa</taxon>
        <taxon>Ecdysozoa</taxon>
        <taxon>Arthropoda</taxon>
        <taxon>Chelicerata</taxon>
        <taxon>Arachnida</taxon>
        <taxon>Acari</taxon>
        <taxon>Parasitiformes</taxon>
        <taxon>Mesostigmata</taxon>
        <taxon>Gamasina</taxon>
        <taxon>Phytoseioidea</taxon>
        <taxon>Phytoseiidae</taxon>
        <taxon>Typhlodrominae</taxon>
        <taxon>Galendromus</taxon>
    </lineage>
</organism>